<keyword evidence="1" id="KW-0812">Transmembrane</keyword>
<reference evidence="3" key="1">
    <citation type="journal article" date="2023" name="Proc. Natl. Acad. Sci. U.S.A.">
        <title>Genomic and structural basis for evolution of tropane alkaloid biosynthesis.</title>
        <authorList>
            <person name="Wanga Y.-J."/>
            <person name="Taina T."/>
            <person name="Yua J.-Y."/>
            <person name="Lia J."/>
            <person name="Xua B."/>
            <person name="Chenc J."/>
            <person name="D'Auriad J.C."/>
            <person name="Huanga J.-P."/>
            <person name="Huanga S.-X."/>
        </authorList>
    </citation>
    <scope>NUCLEOTIDE SEQUENCE [LARGE SCALE GENOMIC DNA]</scope>
    <source>
        <strain evidence="3">cv. KIB-2019</strain>
    </source>
</reference>
<keyword evidence="3" id="KW-1185">Reference proteome</keyword>
<organism evidence="2 3">
    <name type="scientific">Anisodus acutangulus</name>
    <dbReference type="NCBI Taxonomy" id="402998"/>
    <lineage>
        <taxon>Eukaryota</taxon>
        <taxon>Viridiplantae</taxon>
        <taxon>Streptophyta</taxon>
        <taxon>Embryophyta</taxon>
        <taxon>Tracheophyta</taxon>
        <taxon>Spermatophyta</taxon>
        <taxon>Magnoliopsida</taxon>
        <taxon>eudicotyledons</taxon>
        <taxon>Gunneridae</taxon>
        <taxon>Pentapetalae</taxon>
        <taxon>asterids</taxon>
        <taxon>lamiids</taxon>
        <taxon>Solanales</taxon>
        <taxon>Solanaceae</taxon>
        <taxon>Solanoideae</taxon>
        <taxon>Hyoscyameae</taxon>
        <taxon>Anisodus</taxon>
    </lineage>
</organism>
<dbReference type="EMBL" id="JAJAGQ010000009">
    <property type="protein sequence ID" value="KAJ8553111.1"/>
    <property type="molecule type" value="Genomic_DNA"/>
</dbReference>
<keyword evidence="1" id="KW-0472">Membrane</keyword>
<gene>
    <name evidence="2" type="ORF">K7X08_020504</name>
</gene>
<protein>
    <submittedName>
        <fullName evidence="2">Uncharacterized protein</fullName>
    </submittedName>
</protein>
<dbReference type="AlphaFoldDB" id="A0A9Q1M758"/>
<proteinExistence type="predicted"/>
<sequence length="119" mass="13645">MLTYWVLSRQKVQFSYLLYGTFKSAPGCDINLGQTIYFKSAPNTRGRISFMGHLEMAASYKRYSVREDTNVNELRIHTFVSELLSSWIHVLSLHETLTSYGSVYYIGTVIPIVLILLGR</sequence>
<evidence type="ECO:0000313" key="3">
    <source>
        <dbReference type="Proteomes" id="UP001152561"/>
    </source>
</evidence>
<name>A0A9Q1M758_9SOLA</name>
<dbReference type="Proteomes" id="UP001152561">
    <property type="component" value="Unassembled WGS sequence"/>
</dbReference>
<evidence type="ECO:0000313" key="2">
    <source>
        <dbReference type="EMBL" id="KAJ8553111.1"/>
    </source>
</evidence>
<dbReference type="OrthoDB" id="1939066at2759"/>
<comment type="caution">
    <text evidence="2">The sequence shown here is derived from an EMBL/GenBank/DDBJ whole genome shotgun (WGS) entry which is preliminary data.</text>
</comment>
<evidence type="ECO:0000256" key="1">
    <source>
        <dbReference type="SAM" id="Phobius"/>
    </source>
</evidence>
<keyword evidence="1" id="KW-1133">Transmembrane helix</keyword>
<feature type="transmembrane region" description="Helical" evidence="1">
    <location>
        <begin position="97"/>
        <end position="117"/>
    </location>
</feature>
<accession>A0A9Q1M758</accession>